<dbReference type="GO" id="GO:0000976">
    <property type="term" value="F:transcription cis-regulatory region binding"/>
    <property type="evidence" value="ECO:0007669"/>
    <property type="project" value="TreeGrafter"/>
</dbReference>
<protein>
    <submittedName>
        <fullName evidence="4">Helix-turn-helix domain-containing protein</fullName>
    </submittedName>
</protein>
<reference evidence="4" key="1">
    <citation type="journal article" date="2010" name="Int. J. Syst. Evol. Microbiol.">
        <title>Porticoccus litoralis gen. nov., sp. nov., a gammaproteobacterium isolated from the Yellow Sea.</title>
        <authorList>
            <person name="Oh H.M."/>
            <person name="Kim H."/>
            <person name="Kim K.M."/>
            <person name="Min G.S."/>
            <person name="Cho J.C."/>
        </authorList>
    </citation>
    <scope>NUCLEOTIDE SEQUENCE</scope>
    <source>
        <strain evidence="4">DSM 25064</strain>
    </source>
</reference>
<dbReference type="AlphaFoldDB" id="A0AAW8B565"/>
<dbReference type="PANTHER" id="PTHR30055:SF226">
    <property type="entry name" value="HTH-TYPE TRANSCRIPTIONAL REGULATOR PKSA"/>
    <property type="match status" value="1"/>
</dbReference>
<accession>A0AAW8B565</accession>
<evidence type="ECO:0000313" key="5">
    <source>
        <dbReference type="Proteomes" id="UP001178354"/>
    </source>
</evidence>
<sequence length="203" mass="22058">MNKRRPATKELKRDIILNAARLVFEQEGLEGASLRAIAKAAGYTPAALYFHFDSKEAVYAELLSQSLNALCSATEEAIAREANPAERLKSAAMAFFHYYRDNPGDLDLGFYLFRGGMKPTGLGKERNLELNKQLHDSLLPITNAALALGASESNAREITASLFAHATGLLLLAHTGRIRIFSANAEVMMQDYATALANQAALG</sequence>
<comment type="caution">
    <text evidence="4">The sequence shown here is derived from an EMBL/GenBank/DDBJ whole genome shotgun (WGS) entry which is preliminary data.</text>
</comment>
<dbReference type="InterPro" id="IPR050109">
    <property type="entry name" value="HTH-type_TetR-like_transc_reg"/>
</dbReference>
<feature type="domain" description="HTH tetR-type" evidence="3">
    <location>
        <begin position="10"/>
        <end position="70"/>
    </location>
</feature>
<evidence type="ECO:0000256" key="2">
    <source>
        <dbReference type="PROSITE-ProRule" id="PRU00335"/>
    </source>
</evidence>
<dbReference type="RefSeq" id="WP_305170478.1">
    <property type="nucleotide sequence ID" value="NZ_JAUUUU010000003.1"/>
</dbReference>
<proteinExistence type="predicted"/>
<dbReference type="InterPro" id="IPR009057">
    <property type="entry name" value="Homeodomain-like_sf"/>
</dbReference>
<reference evidence="4" key="2">
    <citation type="submission" date="2023-08" db="EMBL/GenBank/DDBJ databases">
        <authorList>
            <person name="Luo J."/>
        </authorList>
    </citation>
    <scope>NUCLEOTIDE SEQUENCE</scope>
    <source>
        <strain evidence="4">DSM 25064</strain>
    </source>
</reference>
<evidence type="ECO:0000313" key="4">
    <source>
        <dbReference type="EMBL" id="MDP1520887.1"/>
    </source>
</evidence>
<evidence type="ECO:0000259" key="3">
    <source>
        <dbReference type="PROSITE" id="PS50977"/>
    </source>
</evidence>
<dbReference type="PROSITE" id="PS50977">
    <property type="entry name" value="HTH_TETR_2"/>
    <property type="match status" value="1"/>
</dbReference>
<gene>
    <name evidence="4" type="ORF">Q8A57_07905</name>
</gene>
<dbReference type="SUPFAM" id="SSF46689">
    <property type="entry name" value="Homeodomain-like"/>
    <property type="match status" value="1"/>
</dbReference>
<keyword evidence="1 2" id="KW-0238">DNA-binding</keyword>
<feature type="DNA-binding region" description="H-T-H motif" evidence="2">
    <location>
        <begin position="33"/>
        <end position="52"/>
    </location>
</feature>
<dbReference type="Pfam" id="PF00440">
    <property type="entry name" value="TetR_N"/>
    <property type="match status" value="1"/>
</dbReference>
<dbReference type="EMBL" id="JAUUUU010000003">
    <property type="protein sequence ID" value="MDP1520887.1"/>
    <property type="molecule type" value="Genomic_DNA"/>
</dbReference>
<dbReference type="PRINTS" id="PR00455">
    <property type="entry name" value="HTHTETR"/>
</dbReference>
<dbReference type="Gene3D" id="1.10.357.10">
    <property type="entry name" value="Tetracycline Repressor, domain 2"/>
    <property type="match status" value="1"/>
</dbReference>
<dbReference type="Proteomes" id="UP001178354">
    <property type="component" value="Unassembled WGS sequence"/>
</dbReference>
<dbReference type="GO" id="GO:0003700">
    <property type="term" value="F:DNA-binding transcription factor activity"/>
    <property type="evidence" value="ECO:0007669"/>
    <property type="project" value="TreeGrafter"/>
</dbReference>
<organism evidence="4 5">
    <name type="scientific">Porticoccus litoralis</name>
    <dbReference type="NCBI Taxonomy" id="434086"/>
    <lineage>
        <taxon>Bacteria</taxon>
        <taxon>Pseudomonadati</taxon>
        <taxon>Pseudomonadota</taxon>
        <taxon>Gammaproteobacteria</taxon>
        <taxon>Cellvibrionales</taxon>
        <taxon>Porticoccaceae</taxon>
        <taxon>Porticoccus</taxon>
    </lineage>
</organism>
<keyword evidence="5" id="KW-1185">Reference proteome</keyword>
<dbReference type="InterPro" id="IPR001647">
    <property type="entry name" value="HTH_TetR"/>
</dbReference>
<evidence type="ECO:0000256" key="1">
    <source>
        <dbReference type="ARBA" id="ARBA00023125"/>
    </source>
</evidence>
<name>A0AAW8B565_9GAMM</name>
<dbReference type="PANTHER" id="PTHR30055">
    <property type="entry name" value="HTH-TYPE TRANSCRIPTIONAL REGULATOR RUTR"/>
    <property type="match status" value="1"/>
</dbReference>